<dbReference type="InterPro" id="IPR058031">
    <property type="entry name" value="AAA_lid_NorR"/>
</dbReference>
<evidence type="ECO:0000256" key="2">
    <source>
        <dbReference type="ARBA" id="ARBA00022840"/>
    </source>
</evidence>
<dbReference type="PROSITE" id="PS50045">
    <property type="entry name" value="SIGMA54_INTERACT_4"/>
    <property type="match status" value="1"/>
</dbReference>
<keyword evidence="6" id="KW-0597">Phosphoprotein</keyword>
<feature type="modified residue" description="4-aspartylphosphate" evidence="6">
    <location>
        <position position="61"/>
    </location>
</feature>
<dbReference type="Gene3D" id="3.40.50.2300">
    <property type="match status" value="1"/>
</dbReference>
<dbReference type="Proteomes" id="UP000235346">
    <property type="component" value="Unassembled WGS sequence"/>
</dbReference>
<dbReference type="GO" id="GO:0005524">
    <property type="term" value="F:ATP binding"/>
    <property type="evidence" value="ECO:0007669"/>
    <property type="project" value="UniProtKB-KW"/>
</dbReference>
<keyword evidence="11" id="KW-1185">Reference proteome</keyword>
<dbReference type="PROSITE" id="PS50110">
    <property type="entry name" value="RESPONSE_REGULATORY"/>
    <property type="match status" value="1"/>
</dbReference>
<dbReference type="InterPro" id="IPR025943">
    <property type="entry name" value="Sigma_54_int_dom_ATP-bd_2"/>
</dbReference>
<keyword evidence="2" id="KW-0067">ATP-binding</keyword>
<dbReference type="PANTHER" id="PTHR32071">
    <property type="entry name" value="TRANSCRIPTIONAL REGULATORY PROTEIN"/>
    <property type="match status" value="1"/>
</dbReference>
<evidence type="ECO:0000259" key="9">
    <source>
        <dbReference type="PROSITE" id="PS50110"/>
    </source>
</evidence>
<gene>
    <name evidence="10" type="ORF">C1H66_01240</name>
</gene>
<keyword evidence="3" id="KW-0805">Transcription regulation</keyword>
<proteinExistence type="predicted"/>
<dbReference type="Pfam" id="PF25601">
    <property type="entry name" value="AAA_lid_14"/>
    <property type="match status" value="1"/>
</dbReference>
<organism evidence="10 11">
    <name type="scientific">Halomonas heilongjiangensis</name>
    <dbReference type="NCBI Taxonomy" id="1387883"/>
    <lineage>
        <taxon>Bacteria</taxon>
        <taxon>Pseudomonadati</taxon>
        <taxon>Pseudomonadota</taxon>
        <taxon>Gammaproteobacteria</taxon>
        <taxon>Oceanospirillales</taxon>
        <taxon>Halomonadaceae</taxon>
        <taxon>Halomonas</taxon>
    </lineage>
</organism>
<dbReference type="Gene3D" id="1.10.10.60">
    <property type="entry name" value="Homeodomain-like"/>
    <property type="match status" value="1"/>
</dbReference>
<feature type="domain" description="Sigma-54 factor interaction" evidence="8">
    <location>
        <begin position="147"/>
        <end position="376"/>
    </location>
</feature>
<dbReference type="SUPFAM" id="SSF52540">
    <property type="entry name" value="P-loop containing nucleoside triphosphate hydrolases"/>
    <property type="match status" value="1"/>
</dbReference>
<dbReference type="FunFam" id="3.40.50.300:FF:000006">
    <property type="entry name" value="DNA-binding transcriptional regulator NtrC"/>
    <property type="match status" value="1"/>
</dbReference>
<feature type="compositionally biased region" description="Low complexity" evidence="7">
    <location>
        <begin position="404"/>
        <end position="419"/>
    </location>
</feature>
<dbReference type="SUPFAM" id="SSF52172">
    <property type="entry name" value="CheY-like"/>
    <property type="match status" value="1"/>
</dbReference>
<dbReference type="CDD" id="cd00009">
    <property type="entry name" value="AAA"/>
    <property type="match status" value="1"/>
</dbReference>
<dbReference type="Pfam" id="PF00072">
    <property type="entry name" value="Response_reg"/>
    <property type="match status" value="1"/>
</dbReference>
<dbReference type="InterPro" id="IPR025662">
    <property type="entry name" value="Sigma_54_int_dom_ATP-bd_1"/>
</dbReference>
<dbReference type="SMART" id="SM00382">
    <property type="entry name" value="AAA"/>
    <property type="match status" value="1"/>
</dbReference>
<evidence type="ECO:0000256" key="3">
    <source>
        <dbReference type="ARBA" id="ARBA00023015"/>
    </source>
</evidence>
<dbReference type="GO" id="GO:0043565">
    <property type="term" value="F:sequence-specific DNA binding"/>
    <property type="evidence" value="ECO:0007669"/>
    <property type="project" value="InterPro"/>
</dbReference>
<dbReference type="Gene3D" id="1.10.8.60">
    <property type="match status" value="1"/>
</dbReference>
<feature type="region of interest" description="Disordered" evidence="7">
    <location>
        <begin position="395"/>
        <end position="421"/>
    </location>
</feature>
<dbReference type="InterPro" id="IPR011006">
    <property type="entry name" value="CheY-like_superfamily"/>
</dbReference>
<dbReference type="GO" id="GO:0006355">
    <property type="term" value="P:regulation of DNA-templated transcription"/>
    <property type="evidence" value="ECO:0007669"/>
    <property type="project" value="InterPro"/>
</dbReference>
<evidence type="ECO:0000256" key="5">
    <source>
        <dbReference type="ARBA" id="ARBA00023163"/>
    </source>
</evidence>
<accession>A0A2N7TU42</accession>
<dbReference type="PROSITE" id="PS00676">
    <property type="entry name" value="SIGMA54_INTERACT_2"/>
    <property type="match status" value="1"/>
</dbReference>
<dbReference type="GO" id="GO:0000160">
    <property type="term" value="P:phosphorelay signal transduction system"/>
    <property type="evidence" value="ECO:0007669"/>
    <property type="project" value="InterPro"/>
</dbReference>
<dbReference type="PRINTS" id="PR01590">
    <property type="entry name" value="HTHFIS"/>
</dbReference>
<reference evidence="10 11" key="1">
    <citation type="submission" date="2018-01" db="EMBL/GenBank/DDBJ databases">
        <title>Halomonas endophytica sp. nov., isolated from storage liquid in the stems of Populus euphratica.</title>
        <authorList>
            <person name="Chen C."/>
        </authorList>
    </citation>
    <scope>NUCLEOTIDE SEQUENCE [LARGE SCALE GENOMIC DNA]</scope>
    <source>
        <strain evidence="10 11">DSM 26881</strain>
    </source>
</reference>
<evidence type="ECO:0000256" key="7">
    <source>
        <dbReference type="SAM" id="MobiDB-lite"/>
    </source>
</evidence>
<dbReference type="InterPro" id="IPR009057">
    <property type="entry name" value="Homeodomain-like_sf"/>
</dbReference>
<keyword evidence="5" id="KW-0804">Transcription</keyword>
<feature type="domain" description="Response regulatory" evidence="9">
    <location>
        <begin position="12"/>
        <end position="126"/>
    </location>
</feature>
<comment type="caution">
    <text evidence="10">The sequence shown here is derived from an EMBL/GenBank/DDBJ whole genome shotgun (WGS) entry which is preliminary data.</text>
</comment>
<dbReference type="InterPro" id="IPR002078">
    <property type="entry name" value="Sigma_54_int"/>
</dbReference>
<evidence type="ECO:0000313" key="11">
    <source>
        <dbReference type="Proteomes" id="UP000235346"/>
    </source>
</evidence>
<dbReference type="InterPro" id="IPR003593">
    <property type="entry name" value="AAA+_ATPase"/>
</dbReference>
<dbReference type="RefSeq" id="WP_102626109.1">
    <property type="nucleotide sequence ID" value="NZ_PDOH01000032.1"/>
</dbReference>
<dbReference type="AlphaFoldDB" id="A0A2N7TU42"/>
<dbReference type="SUPFAM" id="SSF46689">
    <property type="entry name" value="Homeodomain-like"/>
    <property type="match status" value="1"/>
</dbReference>
<dbReference type="Pfam" id="PF00158">
    <property type="entry name" value="Sigma54_activat"/>
    <property type="match status" value="1"/>
</dbReference>
<keyword evidence="4" id="KW-0238">DNA-binding</keyword>
<evidence type="ECO:0000256" key="4">
    <source>
        <dbReference type="ARBA" id="ARBA00023125"/>
    </source>
</evidence>
<keyword evidence="1" id="KW-0547">Nucleotide-binding</keyword>
<dbReference type="Gene3D" id="3.40.50.300">
    <property type="entry name" value="P-loop containing nucleotide triphosphate hydrolases"/>
    <property type="match status" value="1"/>
</dbReference>
<dbReference type="InterPro" id="IPR001789">
    <property type="entry name" value="Sig_transdc_resp-reg_receiver"/>
</dbReference>
<protein>
    <submittedName>
        <fullName evidence="10">Sigma-54-dependent Fis family transcriptional regulator</fullName>
    </submittedName>
</protein>
<sequence length="465" mass="50748">MTRKDASPPPVPILIVEDDPAILELLEEELQDAGHPTLGAGSAEEAIATLSHSEVALVISDVRLPGMSGMQLLEQLRADGNPVGFIVITAFGTIDQAVEALKIGADDFLTKPLDLEGVREAVYRVLEHRRLAARFRQDAPPDHFHGIVGESETMQTLFHDAARLARSDAPILILGESGTGKELLARAIHAESPRADAPFIGVNCASIPAELMESEFFGHVKGAFTGAGDSRQGLFQAAHGGSLFLDEIGEMSPGLQAKLLRALQEKTVRPVGAEREEPVDVRIIAATHRNLEQEIEDGNFRSDLFYRLETFSLRIPPLRERNGDIDRLVAALIDKHAEAQGKTIDKVDPTALQALLSYPYPGNVRELENAIMRAVTLAEGGRLSHADLPERIRGHGAEQRRSASEAQASQALAPSAAQQGWPSLEDVEKRYIRKVLEATGGNKRRTADILGIARRTLYRRLEEEE</sequence>
<dbReference type="InterPro" id="IPR025944">
    <property type="entry name" value="Sigma_54_int_dom_CS"/>
</dbReference>
<name>A0A2N7TU42_9GAMM</name>
<evidence type="ECO:0000256" key="1">
    <source>
        <dbReference type="ARBA" id="ARBA00022741"/>
    </source>
</evidence>
<dbReference type="Pfam" id="PF02954">
    <property type="entry name" value="HTH_8"/>
    <property type="match status" value="1"/>
</dbReference>
<evidence type="ECO:0000259" key="8">
    <source>
        <dbReference type="PROSITE" id="PS50045"/>
    </source>
</evidence>
<dbReference type="OrthoDB" id="9804019at2"/>
<evidence type="ECO:0000256" key="6">
    <source>
        <dbReference type="PROSITE-ProRule" id="PRU00169"/>
    </source>
</evidence>
<evidence type="ECO:0000313" key="10">
    <source>
        <dbReference type="EMBL" id="PMR71691.1"/>
    </source>
</evidence>
<dbReference type="PROSITE" id="PS00675">
    <property type="entry name" value="SIGMA54_INTERACT_1"/>
    <property type="match status" value="1"/>
</dbReference>
<dbReference type="InterPro" id="IPR027417">
    <property type="entry name" value="P-loop_NTPase"/>
</dbReference>
<dbReference type="PROSITE" id="PS00688">
    <property type="entry name" value="SIGMA54_INTERACT_3"/>
    <property type="match status" value="1"/>
</dbReference>
<dbReference type="SMART" id="SM00448">
    <property type="entry name" value="REC"/>
    <property type="match status" value="1"/>
</dbReference>
<dbReference type="EMBL" id="PNRE01000009">
    <property type="protein sequence ID" value="PMR71691.1"/>
    <property type="molecule type" value="Genomic_DNA"/>
</dbReference>
<dbReference type="InterPro" id="IPR002197">
    <property type="entry name" value="HTH_Fis"/>
</dbReference>